<evidence type="ECO:0000256" key="2">
    <source>
        <dbReference type="ARBA" id="ARBA00022651"/>
    </source>
</evidence>
<feature type="region of interest" description="Disordered" evidence="8">
    <location>
        <begin position="1"/>
        <end position="26"/>
    </location>
</feature>
<dbReference type="PANTHER" id="PTHR43772:SF2">
    <property type="entry name" value="PUTATIVE (AFU_ORTHOLOGUE AFUA_2G04480)-RELATED"/>
    <property type="match status" value="1"/>
</dbReference>
<proteinExistence type="inferred from homology"/>
<dbReference type="AlphaFoldDB" id="A0A929G135"/>
<evidence type="ECO:0000313" key="10">
    <source>
        <dbReference type="Proteomes" id="UP000598360"/>
    </source>
</evidence>
<keyword evidence="2" id="KW-0624">Polysaccharide degradation</keyword>
<dbReference type="InterPro" id="IPR006710">
    <property type="entry name" value="Glyco_hydro_43"/>
</dbReference>
<keyword evidence="10" id="KW-1185">Reference proteome</keyword>
<evidence type="ECO:0000256" key="4">
    <source>
        <dbReference type="ARBA" id="ARBA00023277"/>
    </source>
</evidence>
<comment type="similarity">
    <text evidence="1 7">Belongs to the glycosyl hydrolase 43 family.</text>
</comment>
<evidence type="ECO:0000256" key="5">
    <source>
        <dbReference type="ARBA" id="ARBA00023295"/>
    </source>
</evidence>
<dbReference type="GO" id="GO:0045493">
    <property type="term" value="P:xylan catabolic process"/>
    <property type="evidence" value="ECO:0007669"/>
    <property type="project" value="UniProtKB-KW"/>
</dbReference>
<dbReference type="EMBL" id="JADEYC010000027">
    <property type="protein sequence ID" value="MBE9375924.1"/>
    <property type="molecule type" value="Genomic_DNA"/>
</dbReference>
<dbReference type="InterPro" id="IPR023296">
    <property type="entry name" value="Glyco_hydro_beta-prop_sf"/>
</dbReference>
<keyword evidence="5 7" id="KW-0326">Glycosidase</keyword>
<feature type="site" description="Important for catalytic activity, responsible for pKa modulation of the active site Glu and correct orientation of both the proton donor and substrate" evidence="6">
    <location>
        <position position="194"/>
    </location>
</feature>
<organism evidence="9 10">
    <name type="scientific">Saccharopolyspora montiporae</name>
    <dbReference type="NCBI Taxonomy" id="2781240"/>
    <lineage>
        <taxon>Bacteria</taxon>
        <taxon>Bacillati</taxon>
        <taxon>Actinomycetota</taxon>
        <taxon>Actinomycetes</taxon>
        <taxon>Pseudonocardiales</taxon>
        <taxon>Pseudonocardiaceae</taxon>
        <taxon>Saccharopolyspora</taxon>
    </lineage>
</organism>
<dbReference type="SUPFAM" id="SSF75005">
    <property type="entry name" value="Arabinanase/levansucrase/invertase"/>
    <property type="match status" value="1"/>
</dbReference>
<sequence length="544" mass="59895">MSVLPVAAGTSAPQERSASTNATYYNDARTPGADPFVLRAGGYYYAYTTEGADEGFHFGIYRSPDLATWERIPGGALPVDDPGQWGGDWFWAPEVYHNPKTGKYFMFYSARLAEGVAEHFDHPDFEEPSKIGVAVADSPTGPFRNIGDAPLDYRPYDPHYHDVNRLMDAEQKKPPETLEEGRTAPLGVYLPAIDPNVFFDDGRIFLYFSRNAYRNWVWDRGLGKYVEEADINAVELTGDWWHDPHGSTAPEIRPEYRGVHGDSAEPGRRDGFVPILDHAGDPQEWEDAHVHDYARSGGRLKDRRWAEGSSVVRAQRTDGRPLYFLTYSANNFQNASYGVGYAVAEHPLGPWRKSGANPVLHQDEQLGLYSTGHGSAVDGQRPGERYYVFHGRPAPDTDRRLYTGALHLDPDAGSLDITESTADEPVPSGVAPYEISTDVDEVDLTSGRGAVSWAVRTAGGGRMDLAHPANRVVPEIRNGEGVSLVEHGPDGAVLRGSPRDGASLVLRYQRQRADGRYVDIRNGAAPVQREVPVVGCPDGSCDPR</sequence>
<dbReference type="Proteomes" id="UP000598360">
    <property type="component" value="Unassembled WGS sequence"/>
</dbReference>
<evidence type="ECO:0000256" key="8">
    <source>
        <dbReference type="SAM" id="MobiDB-lite"/>
    </source>
</evidence>
<comment type="caution">
    <text evidence="9">The sequence shown here is derived from an EMBL/GenBank/DDBJ whole genome shotgun (WGS) entry which is preliminary data.</text>
</comment>
<dbReference type="Gene3D" id="2.115.10.20">
    <property type="entry name" value="Glycosyl hydrolase domain, family 43"/>
    <property type="match status" value="1"/>
</dbReference>
<dbReference type="GO" id="GO:0004553">
    <property type="term" value="F:hydrolase activity, hydrolyzing O-glycosyl compounds"/>
    <property type="evidence" value="ECO:0007669"/>
    <property type="project" value="InterPro"/>
</dbReference>
<name>A0A929G135_9PSEU</name>
<feature type="compositionally biased region" description="Polar residues" evidence="8">
    <location>
        <begin position="11"/>
        <end position="24"/>
    </location>
</feature>
<keyword evidence="3 7" id="KW-0378">Hydrolase</keyword>
<accession>A0A929G135</accession>
<reference evidence="9" key="1">
    <citation type="submission" date="2020-10" db="EMBL/GenBank/DDBJ databases">
        <title>Diversity and distribution of actinomycetes associated with coral in the coast of Hainan.</title>
        <authorList>
            <person name="Li F."/>
        </authorList>
    </citation>
    <scope>NUCLEOTIDE SEQUENCE</scope>
    <source>
        <strain evidence="9">HNM0983</strain>
    </source>
</reference>
<dbReference type="InterPro" id="IPR052176">
    <property type="entry name" value="Glycosyl_Hydrlase_43_Enz"/>
</dbReference>
<gene>
    <name evidence="9" type="ORF">IQ251_15845</name>
</gene>
<evidence type="ECO:0000256" key="7">
    <source>
        <dbReference type="RuleBase" id="RU361187"/>
    </source>
</evidence>
<dbReference type="Pfam" id="PF04616">
    <property type="entry name" value="Glyco_hydro_43"/>
    <property type="match status" value="2"/>
</dbReference>
<keyword evidence="2" id="KW-0858">Xylan degradation</keyword>
<dbReference type="PANTHER" id="PTHR43772">
    <property type="entry name" value="ENDO-1,4-BETA-XYLANASE"/>
    <property type="match status" value="1"/>
</dbReference>
<evidence type="ECO:0000313" key="9">
    <source>
        <dbReference type="EMBL" id="MBE9375924.1"/>
    </source>
</evidence>
<keyword evidence="4" id="KW-0119">Carbohydrate metabolism</keyword>
<evidence type="ECO:0000256" key="6">
    <source>
        <dbReference type="PIRSR" id="PIRSR606710-2"/>
    </source>
</evidence>
<protein>
    <submittedName>
        <fullName evidence="9">Family 43 glycosylhydrolase</fullName>
    </submittedName>
</protein>
<evidence type="ECO:0000256" key="3">
    <source>
        <dbReference type="ARBA" id="ARBA00022801"/>
    </source>
</evidence>
<evidence type="ECO:0000256" key="1">
    <source>
        <dbReference type="ARBA" id="ARBA00009865"/>
    </source>
</evidence>